<dbReference type="InterPro" id="IPR031107">
    <property type="entry name" value="Small_HSP"/>
</dbReference>
<dbReference type="STRING" id="652787.SAMN05216490_1744"/>
<sequence>MTLVKFNNGQKNYGVNPFFNDVFDTILNDTFLGDKLVSRVPAVNIAETENEFQIELAAPGLKKEDFKINLDKNVLSVSTEKKAENVEEGKKFSKREYNYTSFVRSFTLPETVDHSKIDAEYANGILKLIVAKREEAKFQTREIAVK</sequence>
<comment type="similarity">
    <text evidence="1 2">Belongs to the small heat shock protein (HSP20) family.</text>
</comment>
<keyword evidence="5" id="KW-1185">Reference proteome</keyword>
<dbReference type="Gene3D" id="2.60.40.790">
    <property type="match status" value="1"/>
</dbReference>
<dbReference type="InterPro" id="IPR002068">
    <property type="entry name" value="A-crystallin/Hsp20_dom"/>
</dbReference>
<evidence type="ECO:0000256" key="2">
    <source>
        <dbReference type="RuleBase" id="RU003616"/>
    </source>
</evidence>
<dbReference type="PROSITE" id="PS01031">
    <property type="entry name" value="SHSP"/>
    <property type="match status" value="1"/>
</dbReference>
<dbReference type="Pfam" id="PF00011">
    <property type="entry name" value="HSP20"/>
    <property type="match status" value="1"/>
</dbReference>
<keyword evidence="4" id="KW-0346">Stress response</keyword>
<dbReference type="SUPFAM" id="SSF49764">
    <property type="entry name" value="HSP20-like chaperones"/>
    <property type="match status" value="1"/>
</dbReference>
<dbReference type="PANTHER" id="PTHR11527">
    <property type="entry name" value="HEAT-SHOCK PROTEIN 20 FAMILY MEMBER"/>
    <property type="match status" value="1"/>
</dbReference>
<evidence type="ECO:0000256" key="1">
    <source>
        <dbReference type="PROSITE-ProRule" id="PRU00285"/>
    </source>
</evidence>
<evidence type="ECO:0000313" key="5">
    <source>
        <dbReference type="Proteomes" id="UP000199679"/>
    </source>
</evidence>
<name>A0A1H1US67_MUCMA</name>
<dbReference type="CDD" id="cd06464">
    <property type="entry name" value="ACD_sHsps-like"/>
    <property type="match status" value="1"/>
</dbReference>
<dbReference type="RefSeq" id="WP_091371302.1">
    <property type="nucleotide sequence ID" value="NZ_LT629740.1"/>
</dbReference>
<dbReference type="Proteomes" id="UP000199679">
    <property type="component" value="Chromosome I"/>
</dbReference>
<dbReference type="OrthoDB" id="9814487at2"/>
<proteinExistence type="inferred from homology"/>
<dbReference type="InterPro" id="IPR008978">
    <property type="entry name" value="HSP20-like_chaperone"/>
</dbReference>
<dbReference type="EMBL" id="LT629740">
    <property type="protein sequence ID" value="SDS75307.1"/>
    <property type="molecule type" value="Genomic_DNA"/>
</dbReference>
<evidence type="ECO:0000259" key="3">
    <source>
        <dbReference type="PROSITE" id="PS01031"/>
    </source>
</evidence>
<accession>A0A1H1US67</accession>
<feature type="domain" description="SHSP" evidence="3">
    <location>
        <begin position="34"/>
        <end position="146"/>
    </location>
</feature>
<protein>
    <submittedName>
        <fullName evidence="4">Heat shock protein Hsp20</fullName>
    </submittedName>
</protein>
<organism evidence="4 5">
    <name type="scientific">Mucilaginibacter mallensis</name>
    <dbReference type="NCBI Taxonomy" id="652787"/>
    <lineage>
        <taxon>Bacteria</taxon>
        <taxon>Pseudomonadati</taxon>
        <taxon>Bacteroidota</taxon>
        <taxon>Sphingobacteriia</taxon>
        <taxon>Sphingobacteriales</taxon>
        <taxon>Sphingobacteriaceae</taxon>
        <taxon>Mucilaginibacter</taxon>
    </lineage>
</organism>
<gene>
    <name evidence="4" type="ORF">SAMN05216490_1744</name>
</gene>
<evidence type="ECO:0000313" key="4">
    <source>
        <dbReference type="EMBL" id="SDS75307.1"/>
    </source>
</evidence>
<dbReference type="AlphaFoldDB" id="A0A1H1US67"/>
<reference evidence="4 5" key="1">
    <citation type="submission" date="2016-10" db="EMBL/GenBank/DDBJ databases">
        <authorList>
            <person name="de Groot N.N."/>
        </authorList>
    </citation>
    <scope>NUCLEOTIDE SEQUENCE [LARGE SCALE GENOMIC DNA]</scope>
    <source>
        <strain evidence="4 5">MP1X4</strain>
    </source>
</reference>